<dbReference type="EMBL" id="FNDS01000001">
    <property type="protein sequence ID" value="SDH39318.1"/>
    <property type="molecule type" value="Genomic_DNA"/>
</dbReference>
<dbReference type="STRING" id="428992.SAMN05216272_101343"/>
<keyword evidence="6" id="KW-1185">Reference proteome</keyword>
<dbReference type="RefSeq" id="WP_090260174.1">
    <property type="nucleotide sequence ID" value="NZ_FNDS01000001.1"/>
</dbReference>
<proteinExistence type="inferred from homology"/>
<evidence type="ECO:0000256" key="1">
    <source>
        <dbReference type="ARBA" id="ARBA00002397"/>
    </source>
</evidence>
<evidence type="ECO:0000256" key="4">
    <source>
        <dbReference type="SAM" id="MobiDB-lite"/>
    </source>
</evidence>
<keyword evidence="3" id="KW-1005">Bacterial flagellum biogenesis</keyword>
<dbReference type="OrthoDB" id="5734604at2"/>
<dbReference type="InterPro" id="IPR036679">
    <property type="entry name" value="FlgN-like_sf"/>
</dbReference>
<dbReference type="Gene3D" id="1.20.58.300">
    <property type="entry name" value="FlgN-like"/>
    <property type="match status" value="1"/>
</dbReference>
<sequence>MPNATLLRLITDDIAAAQTLLQLIEDEFQALEERDLPRLQTLLDTKLPLLHQLEEHGRQRSELLRQAGVSADRTGLAELAALGSVQAATVECSDALNALLERCQQANLRNGRVIRNNQNATGRLLDILRGQETPSLYDRHGGATPAGRQRPLSQA</sequence>
<comment type="similarity">
    <text evidence="2">Belongs to the FlgN family.</text>
</comment>
<keyword evidence="5" id="KW-0969">Cilium</keyword>
<reference evidence="6" key="1">
    <citation type="submission" date="2016-10" db="EMBL/GenBank/DDBJ databases">
        <authorList>
            <person name="Varghese N."/>
            <person name="Submissions S."/>
        </authorList>
    </citation>
    <scope>NUCLEOTIDE SEQUENCE [LARGE SCALE GENOMIC DNA]</scope>
    <source>
        <strain evidence="6">CCM 7469</strain>
    </source>
</reference>
<dbReference type="InterPro" id="IPR007809">
    <property type="entry name" value="FlgN-like"/>
</dbReference>
<dbReference type="AlphaFoldDB" id="A0A1G8C1R7"/>
<dbReference type="SUPFAM" id="SSF140566">
    <property type="entry name" value="FlgN-like"/>
    <property type="match status" value="1"/>
</dbReference>
<evidence type="ECO:0000313" key="6">
    <source>
        <dbReference type="Proteomes" id="UP000199636"/>
    </source>
</evidence>
<dbReference type="GO" id="GO:0044780">
    <property type="term" value="P:bacterial-type flagellum assembly"/>
    <property type="evidence" value="ECO:0007669"/>
    <property type="project" value="InterPro"/>
</dbReference>
<organism evidence="5 6">
    <name type="scientific">Pseudomonas panipatensis</name>
    <dbReference type="NCBI Taxonomy" id="428992"/>
    <lineage>
        <taxon>Bacteria</taxon>
        <taxon>Pseudomonadati</taxon>
        <taxon>Pseudomonadota</taxon>
        <taxon>Gammaproteobacteria</taxon>
        <taxon>Pseudomonadales</taxon>
        <taxon>Pseudomonadaceae</taxon>
        <taxon>Pseudomonas</taxon>
    </lineage>
</organism>
<keyword evidence="5" id="KW-0966">Cell projection</keyword>
<accession>A0A1G8C1R7</accession>
<feature type="region of interest" description="Disordered" evidence="4">
    <location>
        <begin position="134"/>
        <end position="155"/>
    </location>
</feature>
<dbReference type="Pfam" id="PF05130">
    <property type="entry name" value="FlgN"/>
    <property type="match status" value="1"/>
</dbReference>
<comment type="function">
    <text evidence="1">Required for the efficient initiation of filament assembly.</text>
</comment>
<evidence type="ECO:0000313" key="5">
    <source>
        <dbReference type="EMBL" id="SDH39318.1"/>
    </source>
</evidence>
<name>A0A1G8C1R7_9PSED</name>
<gene>
    <name evidence="5" type="ORF">SAMN05216272_101343</name>
</gene>
<keyword evidence="5" id="KW-0282">Flagellum</keyword>
<evidence type="ECO:0000256" key="3">
    <source>
        <dbReference type="ARBA" id="ARBA00022795"/>
    </source>
</evidence>
<protein>
    <submittedName>
        <fullName evidence="5">Flagella synthesis protein FlgN</fullName>
    </submittedName>
</protein>
<dbReference type="Proteomes" id="UP000199636">
    <property type="component" value="Unassembled WGS sequence"/>
</dbReference>
<evidence type="ECO:0000256" key="2">
    <source>
        <dbReference type="ARBA" id="ARBA00007703"/>
    </source>
</evidence>